<accession>A0A0H2TI17</accession>
<dbReference type="AlphaFoldDB" id="A0A0H2TI17"/>
<dbReference type="PANTHER" id="PTHR47260">
    <property type="entry name" value="UPF0644 PROTEIN PB2B4.06"/>
    <property type="match status" value="1"/>
</dbReference>
<dbReference type="Gene3D" id="3.10.129.10">
    <property type="entry name" value="Hotdog Thioesterase"/>
    <property type="match status" value="1"/>
</dbReference>
<dbReference type="VEuPathDB" id="FungiDB:MAPG_02178"/>
<feature type="non-terminal residue" evidence="1">
    <location>
        <position position="1"/>
    </location>
</feature>
<dbReference type="EMBL" id="GL876967">
    <property type="protein sequence ID" value="KLU83112.1"/>
    <property type="molecule type" value="Genomic_DNA"/>
</dbReference>
<evidence type="ECO:0008006" key="2">
    <source>
        <dbReference type="Google" id="ProtNLM"/>
    </source>
</evidence>
<dbReference type="SUPFAM" id="SSF54637">
    <property type="entry name" value="Thioesterase/thiol ester dehydrase-isomerase"/>
    <property type="match status" value="1"/>
</dbReference>
<dbReference type="OrthoDB" id="506431at2759"/>
<proteinExistence type="predicted"/>
<evidence type="ECO:0000313" key="1">
    <source>
        <dbReference type="EMBL" id="KLU83112.1"/>
    </source>
</evidence>
<name>A0A0H2TI17_MAGP6</name>
<sequence>VLPGRRDGGLTGGRTGVTARLEVRYLRPVKVCGFSVIRCRPVAEEELEPAERGKRARKVWVMATVEDLKGRVCVEARALFVTPRGIGLKPLGDEF</sequence>
<dbReference type="InterPro" id="IPR029069">
    <property type="entry name" value="HotDog_dom_sf"/>
</dbReference>
<reference evidence="1" key="2">
    <citation type="submission" date="2011-03" db="EMBL/GenBank/DDBJ databases">
        <title>Annotation of Magnaporthe poae ATCC 64411.</title>
        <authorList>
            <person name="Ma L.-J."/>
            <person name="Dead R."/>
            <person name="Young S.K."/>
            <person name="Zeng Q."/>
            <person name="Gargeya S."/>
            <person name="Fitzgerald M."/>
            <person name="Haas B."/>
            <person name="Abouelleil A."/>
            <person name="Alvarado L."/>
            <person name="Arachchi H.M."/>
            <person name="Berlin A."/>
            <person name="Brown A."/>
            <person name="Chapman S.B."/>
            <person name="Chen Z."/>
            <person name="Dunbar C."/>
            <person name="Freedman E."/>
            <person name="Gearin G."/>
            <person name="Gellesch M."/>
            <person name="Goldberg J."/>
            <person name="Griggs A."/>
            <person name="Gujja S."/>
            <person name="Heiman D."/>
            <person name="Howarth C."/>
            <person name="Larson L."/>
            <person name="Lui A."/>
            <person name="MacDonald P.J.P."/>
            <person name="Mehta T."/>
            <person name="Montmayeur A."/>
            <person name="Murphy C."/>
            <person name="Neiman D."/>
            <person name="Pearson M."/>
            <person name="Priest M."/>
            <person name="Roberts A."/>
            <person name="Saif S."/>
            <person name="Shea T."/>
            <person name="Shenoy N."/>
            <person name="Sisk P."/>
            <person name="Stolte C."/>
            <person name="Sykes S."/>
            <person name="Yandava C."/>
            <person name="Wortman J."/>
            <person name="Nusbaum C."/>
            <person name="Birren B."/>
        </authorList>
    </citation>
    <scope>NUCLEOTIDE SEQUENCE</scope>
    <source>
        <strain evidence="1">ATCC 64411</strain>
    </source>
</reference>
<organism evidence="1">
    <name type="scientific">Magnaporthiopsis poae (strain ATCC 64411 / 73-15)</name>
    <name type="common">Kentucky bluegrass fungus</name>
    <name type="synonym">Magnaporthe poae</name>
    <dbReference type="NCBI Taxonomy" id="644358"/>
    <lineage>
        <taxon>Eukaryota</taxon>
        <taxon>Fungi</taxon>
        <taxon>Dikarya</taxon>
        <taxon>Ascomycota</taxon>
        <taxon>Pezizomycotina</taxon>
        <taxon>Sordariomycetes</taxon>
        <taxon>Sordariomycetidae</taxon>
        <taxon>Magnaporthales</taxon>
        <taxon>Magnaporthaceae</taxon>
        <taxon>Magnaporthiopsis</taxon>
    </lineage>
</organism>
<gene>
    <name evidence="1" type="ORF">MAPG_02178</name>
</gene>
<protein>
    <recommendedName>
        <fullName evidence="2">Thioesterase domain-containing protein</fullName>
    </recommendedName>
</protein>
<dbReference type="InterPro" id="IPR052061">
    <property type="entry name" value="PTE-AB_protein"/>
</dbReference>
<dbReference type="PANTHER" id="PTHR47260:SF1">
    <property type="entry name" value="UPF0644 PROTEIN PB2B4.06"/>
    <property type="match status" value="1"/>
</dbReference>
<reference evidence="1" key="1">
    <citation type="submission" date="2010-05" db="EMBL/GenBank/DDBJ databases">
        <title>The Genome Sequence of Magnaporthe poae strain ATCC 64411.</title>
        <authorList>
            <consortium name="The Broad Institute Genome Sequencing Platform"/>
            <consortium name="Broad Institute Genome Sequencing Center for Infectious Disease"/>
            <person name="Ma L.-J."/>
            <person name="Dead R."/>
            <person name="Young S."/>
            <person name="Zeng Q."/>
            <person name="Koehrsen M."/>
            <person name="Alvarado L."/>
            <person name="Berlin A."/>
            <person name="Chapman S.B."/>
            <person name="Chen Z."/>
            <person name="Freedman E."/>
            <person name="Gellesch M."/>
            <person name="Goldberg J."/>
            <person name="Griggs A."/>
            <person name="Gujja S."/>
            <person name="Heilman E.R."/>
            <person name="Heiman D."/>
            <person name="Hepburn T."/>
            <person name="Howarth C."/>
            <person name="Jen D."/>
            <person name="Larson L."/>
            <person name="Mehta T."/>
            <person name="Neiman D."/>
            <person name="Pearson M."/>
            <person name="Roberts A."/>
            <person name="Saif S."/>
            <person name="Shea T."/>
            <person name="Shenoy N."/>
            <person name="Sisk P."/>
            <person name="Stolte C."/>
            <person name="Sykes S."/>
            <person name="Walk T."/>
            <person name="White J."/>
            <person name="Yandava C."/>
            <person name="Haas B."/>
            <person name="Nusbaum C."/>
            <person name="Birren B."/>
        </authorList>
    </citation>
    <scope>NUCLEOTIDE SEQUENCE</scope>
    <source>
        <strain evidence="1">ATCC 64411</strain>
    </source>
</reference>